<feature type="signal peptide" evidence="3">
    <location>
        <begin position="1"/>
        <end position="18"/>
    </location>
</feature>
<dbReference type="Pfam" id="PF10342">
    <property type="entry name" value="Kre9_KNH"/>
    <property type="match status" value="1"/>
</dbReference>
<feature type="compositionally biased region" description="Low complexity" evidence="2">
    <location>
        <begin position="115"/>
        <end position="194"/>
    </location>
</feature>
<organism evidence="5 6">
    <name type="scientific">Penicillium freii</name>
    <dbReference type="NCBI Taxonomy" id="48697"/>
    <lineage>
        <taxon>Eukaryota</taxon>
        <taxon>Fungi</taxon>
        <taxon>Dikarya</taxon>
        <taxon>Ascomycota</taxon>
        <taxon>Pezizomycotina</taxon>
        <taxon>Eurotiomycetes</taxon>
        <taxon>Eurotiomycetidae</taxon>
        <taxon>Eurotiales</taxon>
        <taxon>Aspergillaceae</taxon>
        <taxon>Penicillium</taxon>
    </lineage>
</organism>
<dbReference type="InterPro" id="IPR018466">
    <property type="entry name" value="Kre9/Knh1-like_N"/>
</dbReference>
<feature type="domain" description="Yeast cell wall synthesis Kre9/Knh1-like N-terminal" evidence="4">
    <location>
        <begin position="23"/>
        <end position="109"/>
    </location>
</feature>
<dbReference type="Proteomes" id="UP000055045">
    <property type="component" value="Unassembled WGS sequence"/>
</dbReference>
<dbReference type="PANTHER" id="PTHR35185">
    <property type="entry name" value="SERINE/THREONINE-RICH PROTEIN ADG2-RELATED"/>
    <property type="match status" value="1"/>
</dbReference>
<dbReference type="OrthoDB" id="5316007at2759"/>
<evidence type="ECO:0000259" key="4">
    <source>
        <dbReference type="Pfam" id="PF10342"/>
    </source>
</evidence>
<evidence type="ECO:0000256" key="3">
    <source>
        <dbReference type="SAM" id="SignalP"/>
    </source>
</evidence>
<evidence type="ECO:0000313" key="5">
    <source>
        <dbReference type="EMBL" id="KUM57302.1"/>
    </source>
</evidence>
<dbReference type="AlphaFoldDB" id="A0A101MB21"/>
<evidence type="ECO:0000256" key="2">
    <source>
        <dbReference type="SAM" id="MobiDB-lite"/>
    </source>
</evidence>
<dbReference type="EMBL" id="LLXE01000378">
    <property type="protein sequence ID" value="KUM57302.1"/>
    <property type="molecule type" value="Genomic_DNA"/>
</dbReference>
<feature type="chain" id="PRO_5007100474" description="Yeast cell wall synthesis Kre9/Knh1-like N-terminal domain-containing protein" evidence="3">
    <location>
        <begin position="19"/>
        <end position="227"/>
    </location>
</feature>
<keyword evidence="6" id="KW-1185">Reference proteome</keyword>
<dbReference type="InterPro" id="IPR052479">
    <property type="entry name" value="GPI-anchor_Adhesion_Reg"/>
</dbReference>
<dbReference type="STRING" id="48697.A0A101MB21"/>
<keyword evidence="1 3" id="KW-0732">Signal</keyword>
<feature type="region of interest" description="Disordered" evidence="2">
    <location>
        <begin position="112"/>
        <end position="194"/>
    </location>
</feature>
<reference evidence="5 6" key="1">
    <citation type="submission" date="2015-10" db="EMBL/GenBank/DDBJ databases">
        <title>Genome sequencing of Penicillium freii.</title>
        <authorList>
            <person name="Nguyen H.D."/>
            <person name="Visagie C.M."/>
            <person name="Seifert K.A."/>
        </authorList>
    </citation>
    <scope>NUCLEOTIDE SEQUENCE [LARGE SCALE GENOMIC DNA]</scope>
    <source>
        <strain evidence="5 6">DAOM 242723</strain>
    </source>
</reference>
<dbReference type="PANTHER" id="PTHR35185:SF1">
    <property type="entry name" value="UPF0619 GPI-ANCHORED MEMBRANE PROTEIN C1322.10"/>
    <property type="match status" value="1"/>
</dbReference>
<name>A0A101MB21_PENFR</name>
<evidence type="ECO:0000313" key="6">
    <source>
        <dbReference type="Proteomes" id="UP000055045"/>
    </source>
</evidence>
<evidence type="ECO:0000256" key="1">
    <source>
        <dbReference type="ARBA" id="ARBA00022729"/>
    </source>
</evidence>
<accession>A0A101MB21</accession>
<sequence>MRYSFTITVLSLLSSAFAITVTTPSSDTVWDFSTAKTIKFTSDPNDPSVISIILRSEDGSFQTKLADNVKTSAGEYTTQPNPSISNGDGYEIQIIDSAGQLAVSDIFTVKKGASDDGTTSSSSSTSSSTTTTSSSTSSSATSSATTSASVTSTLTSSASSTPTSSTSSTTTSSSTSSSTTTTSTSGDASSTSASASALQSTGAASSQLSAPKGAMVLLGAAFALFHV</sequence>
<protein>
    <recommendedName>
        <fullName evidence="4">Yeast cell wall synthesis Kre9/Knh1-like N-terminal domain-containing protein</fullName>
    </recommendedName>
</protein>
<proteinExistence type="predicted"/>
<comment type="caution">
    <text evidence="5">The sequence shown here is derived from an EMBL/GenBank/DDBJ whole genome shotgun (WGS) entry which is preliminary data.</text>
</comment>
<gene>
    <name evidence="5" type="ORF">ACN42_g9888</name>
</gene>